<gene>
    <name evidence="1" type="ORF">GALL_228980</name>
</gene>
<proteinExistence type="predicted"/>
<comment type="caution">
    <text evidence="1">The sequence shown here is derived from an EMBL/GenBank/DDBJ whole genome shotgun (WGS) entry which is preliminary data.</text>
</comment>
<protein>
    <submittedName>
        <fullName evidence="1">Thermostable hemolysin</fullName>
    </submittedName>
</protein>
<dbReference type="Pfam" id="PF12261">
    <property type="entry name" value="T_hemolysin"/>
    <property type="match status" value="1"/>
</dbReference>
<name>A0A1J5S424_9ZZZZ</name>
<sequence length="190" mass="20789">MFEIIPPEHPLRPGAEAVIRAAFLRDHGAVLADLPRLLVAEHDGGVIRCAASLRFAADGFFSERYLDAPIEQLVTRHAGIRAMRGDLAEVGSLAAARPGAVCPLVGGIITLLRRQGVRWAFFTATARLRTLLRRADIPLIELAAADAARITHAERWGGYYRQDPRVMLVGDYMVAAPFPPACPPERLRHA</sequence>
<dbReference type="AlphaFoldDB" id="A0A1J5S424"/>
<reference evidence="1" key="1">
    <citation type="submission" date="2016-10" db="EMBL/GenBank/DDBJ databases">
        <title>Sequence of Gallionella enrichment culture.</title>
        <authorList>
            <person name="Poehlein A."/>
            <person name="Muehling M."/>
            <person name="Daniel R."/>
        </authorList>
    </citation>
    <scope>NUCLEOTIDE SEQUENCE</scope>
</reference>
<organism evidence="1">
    <name type="scientific">mine drainage metagenome</name>
    <dbReference type="NCBI Taxonomy" id="410659"/>
    <lineage>
        <taxon>unclassified sequences</taxon>
        <taxon>metagenomes</taxon>
        <taxon>ecological metagenomes</taxon>
    </lineage>
</organism>
<dbReference type="EMBL" id="MLJW01000173">
    <property type="protein sequence ID" value="OIQ95093.1"/>
    <property type="molecule type" value="Genomic_DNA"/>
</dbReference>
<evidence type="ECO:0000313" key="1">
    <source>
        <dbReference type="EMBL" id="OIQ95093.1"/>
    </source>
</evidence>
<accession>A0A1J5S424</accession>
<dbReference type="InterPro" id="IPR022050">
    <property type="entry name" value="T_hemolysin"/>
</dbReference>